<protein>
    <recommendedName>
        <fullName evidence="7">Sec-independent protein translocase protein TatC</fullName>
    </recommendedName>
</protein>
<feature type="region of interest" description="Disordered" evidence="8">
    <location>
        <begin position="257"/>
        <end position="283"/>
    </location>
</feature>
<keyword evidence="2 7" id="KW-0812">Transmembrane</keyword>
<evidence type="ECO:0000256" key="2">
    <source>
        <dbReference type="ARBA" id="ARBA00022692"/>
    </source>
</evidence>
<sequence length="283" mass="31333">MAPMKGRKANPQAQMALKEHLREFRNRLLKSAIATILCAVAGFFLYYPIMEAITDPIHQIAQEQNRNATINFSGVASSFDIMVQVSLCTGLVIASPIWLYQLGAFIMPALHKKERMYAFGFVGAAVPLFLLGLWIAWICMPTAVYTLTMFTPADQANFIEAKTYINFVVRLLLSFAIAFVIPVALVALNMLGILPGRTILKSWRWVVVLVALLAAITAPGTDVLTMFYLMAPLLLLFFIAIAICLWNDKRREKRNAKLAEGEGAGADQATSDSELENLGRDKS</sequence>
<evidence type="ECO:0000313" key="10">
    <source>
        <dbReference type="Proteomes" id="UP001139502"/>
    </source>
</evidence>
<feature type="transmembrane region" description="Helical" evidence="7">
    <location>
        <begin position="28"/>
        <end position="49"/>
    </location>
</feature>
<keyword evidence="4 7" id="KW-1133">Transmembrane helix</keyword>
<dbReference type="HAMAP" id="MF_00902">
    <property type="entry name" value="TatC"/>
    <property type="match status" value="1"/>
</dbReference>
<evidence type="ECO:0000256" key="6">
    <source>
        <dbReference type="ARBA" id="ARBA00023136"/>
    </source>
</evidence>
<comment type="function">
    <text evidence="7">Part of the twin-arginine translocation (Tat) system that transports large folded proteins containing a characteristic twin-arginine motif in their signal peptide across membranes. Together with TatB, TatC is part of a receptor directly interacting with Tat signal peptides.</text>
</comment>
<evidence type="ECO:0000256" key="4">
    <source>
        <dbReference type="ARBA" id="ARBA00022989"/>
    </source>
</evidence>
<evidence type="ECO:0000256" key="1">
    <source>
        <dbReference type="ARBA" id="ARBA00004141"/>
    </source>
</evidence>
<dbReference type="Proteomes" id="UP001139502">
    <property type="component" value="Unassembled WGS sequence"/>
</dbReference>
<accession>A0A9X2HAG3</accession>
<dbReference type="GO" id="GO:0033281">
    <property type="term" value="C:TAT protein transport complex"/>
    <property type="evidence" value="ECO:0007669"/>
    <property type="project" value="UniProtKB-UniRule"/>
</dbReference>
<dbReference type="AlphaFoldDB" id="A0A9X2HAG3"/>
<keyword evidence="3 7" id="KW-0653">Protein transport</keyword>
<feature type="transmembrane region" description="Helical" evidence="7">
    <location>
        <begin position="167"/>
        <end position="191"/>
    </location>
</feature>
<feature type="transmembrane region" description="Helical" evidence="7">
    <location>
        <begin position="203"/>
        <end position="220"/>
    </location>
</feature>
<dbReference type="GO" id="GO:0009977">
    <property type="term" value="F:proton motive force dependent protein transmembrane transporter activity"/>
    <property type="evidence" value="ECO:0007669"/>
    <property type="project" value="TreeGrafter"/>
</dbReference>
<evidence type="ECO:0000256" key="7">
    <source>
        <dbReference type="HAMAP-Rule" id="MF_00902"/>
    </source>
</evidence>
<evidence type="ECO:0000256" key="8">
    <source>
        <dbReference type="SAM" id="MobiDB-lite"/>
    </source>
</evidence>
<dbReference type="PRINTS" id="PR01840">
    <property type="entry name" value="TATCFAMILY"/>
</dbReference>
<comment type="similarity">
    <text evidence="7">Belongs to the TatC family.</text>
</comment>
<feature type="transmembrane region" description="Helical" evidence="7">
    <location>
        <begin position="226"/>
        <end position="247"/>
    </location>
</feature>
<evidence type="ECO:0000313" key="9">
    <source>
        <dbReference type="EMBL" id="MCP3424575.1"/>
    </source>
</evidence>
<comment type="caution">
    <text evidence="9">The sequence shown here is derived from an EMBL/GenBank/DDBJ whole genome shotgun (WGS) entry which is preliminary data.</text>
</comment>
<dbReference type="PANTHER" id="PTHR30371">
    <property type="entry name" value="SEC-INDEPENDENT PROTEIN TRANSLOCASE PROTEIN TATC"/>
    <property type="match status" value="1"/>
</dbReference>
<feature type="transmembrane region" description="Helical" evidence="7">
    <location>
        <begin position="118"/>
        <end position="147"/>
    </location>
</feature>
<dbReference type="GO" id="GO:0043953">
    <property type="term" value="P:protein transport by the Tat complex"/>
    <property type="evidence" value="ECO:0007669"/>
    <property type="project" value="UniProtKB-UniRule"/>
</dbReference>
<keyword evidence="6 7" id="KW-0472">Membrane</keyword>
<evidence type="ECO:0000256" key="3">
    <source>
        <dbReference type="ARBA" id="ARBA00022927"/>
    </source>
</evidence>
<dbReference type="Pfam" id="PF00902">
    <property type="entry name" value="TatC"/>
    <property type="match status" value="1"/>
</dbReference>
<keyword evidence="5 7" id="KW-0811">Translocation</keyword>
<dbReference type="RefSeq" id="WP_254164238.1">
    <property type="nucleotide sequence ID" value="NZ_JANAFB010000001.1"/>
</dbReference>
<dbReference type="GO" id="GO:0065002">
    <property type="term" value="P:intracellular protein transmembrane transport"/>
    <property type="evidence" value="ECO:0007669"/>
    <property type="project" value="TreeGrafter"/>
</dbReference>
<dbReference type="InterPro" id="IPR002033">
    <property type="entry name" value="TatC"/>
</dbReference>
<gene>
    <name evidence="7 9" type="primary">tatC</name>
    <name evidence="9" type="ORF">NBM05_00610</name>
</gene>
<organism evidence="9 10">
    <name type="scientific">Rothia santali</name>
    <dbReference type="NCBI Taxonomy" id="2949643"/>
    <lineage>
        <taxon>Bacteria</taxon>
        <taxon>Bacillati</taxon>
        <taxon>Actinomycetota</taxon>
        <taxon>Actinomycetes</taxon>
        <taxon>Micrococcales</taxon>
        <taxon>Micrococcaceae</taxon>
        <taxon>Rothia</taxon>
    </lineage>
</organism>
<keyword evidence="10" id="KW-1185">Reference proteome</keyword>
<evidence type="ECO:0000256" key="5">
    <source>
        <dbReference type="ARBA" id="ARBA00023010"/>
    </source>
</evidence>
<keyword evidence="7" id="KW-1003">Cell membrane</keyword>
<proteinExistence type="inferred from homology"/>
<comment type="subunit">
    <text evidence="7">The Tat system comprises two distinct complexes: a TatABC complex, containing multiple copies of TatA, TatB and TatC subunits, and a separate TatA complex, containing only TatA subunits. Substrates initially bind to the TatABC complex, which probably triggers association of the separate TatA complex to form the active translocon.</text>
</comment>
<dbReference type="EMBL" id="JANAFB010000001">
    <property type="protein sequence ID" value="MCP3424575.1"/>
    <property type="molecule type" value="Genomic_DNA"/>
</dbReference>
<reference evidence="9" key="1">
    <citation type="submission" date="2022-06" db="EMBL/GenBank/DDBJ databases">
        <title>Rothia sp. isolated from sandalwood seedling.</title>
        <authorList>
            <person name="Tuikhar N."/>
            <person name="Kirdat K."/>
            <person name="Thorat V."/>
            <person name="Swetha P."/>
            <person name="Padma S."/>
            <person name="Sundararaj R."/>
            <person name="Yadav A."/>
        </authorList>
    </citation>
    <scope>NUCLEOTIDE SEQUENCE</scope>
    <source>
        <strain evidence="9">AR01</strain>
    </source>
</reference>
<keyword evidence="7" id="KW-0813">Transport</keyword>
<name>A0A9X2HAG3_9MICC</name>
<feature type="transmembrane region" description="Helical" evidence="7">
    <location>
        <begin position="81"/>
        <end position="106"/>
    </location>
</feature>
<dbReference type="NCBIfam" id="TIGR00945">
    <property type="entry name" value="tatC"/>
    <property type="match status" value="1"/>
</dbReference>
<comment type="subcellular location">
    <subcellularLocation>
        <location evidence="7">Cell membrane</location>
        <topology evidence="7">Multi-pass membrane protein</topology>
    </subcellularLocation>
    <subcellularLocation>
        <location evidence="1">Membrane</location>
        <topology evidence="1">Multi-pass membrane protein</topology>
    </subcellularLocation>
</comment>
<dbReference type="PANTHER" id="PTHR30371:SF0">
    <property type="entry name" value="SEC-INDEPENDENT PROTEIN TRANSLOCASE PROTEIN TATC, CHLOROPLASTIC-RELATED"/>
    <property type="match status" value="1"/>
</dbReference>